<dbReference type="PANTHER" id="PTHR43085:SF1">
    <property type="entry name" value="PSEUDOURIDINE KINASE-RELATED"/>
    <property type="match status" value="1"/>
</dbReference>
<name>A0A2U8E183_9BACT</name>
<keyword evidence="2" id="KW-0808">Transferase</keyword>
<keyword evidence="4" id="KW-0418">Kinase</keyword>
<proteinExistence type="inferred from homology"/>
<dbReference type="InterPro" id="IPR011611">
    <property type="entry name" value="PfkB_dom"/>
</dbReference>
<sequence length="342" mass="38123">MIHSPFFMAAVIPSRPSPISDNPTPTSVGSGFLALDLLLIGKDRIRANERYAGGSCGNVLSILSYFEWNSYPVARLGKDRCAQNVIDDLREFGVKTDFVFRSSAAVTPVVIVRIAQRRDGTIGPRFEWKYPNSEKWLPRYQPFPKRKAEEVLPNLPHASIFYFDRAEKSALVMASAMRQKGAVVFFEPSSCKHDELFTECLAVSDIVKYSADRIDRIPRNPASKLPKLEIQTLGREGLRYRLKTNSTTPGAWHTIPAFVVKQFVDSTGCGDWCSAGIIHQLCKNGRGSFLGADRTKIVESLEYGQALAAVNCQYQGARGPMYHLSLDELNEKVRSLINAQDA</sequence>
<dbReference type="PANTHER" id="PTHR43085">
    <property type="entry name" value="HEXOKINASE FAMILY MEMBER"/>
    <property type="match status" value="1"/>
</dbReference>
<dbReference type="InterPro" id="IPR029056">
    <property type="entry name" value="Ribokinase-like"/>
</dbReference>
<keyword evidence="5" id="KW-0067">ATP-binding</keyword>
<dbReference type="SUPFAM" id="SSF53613">
    <property type="entry name" value="Ribokinase-like"/>
    <property type="match status" value="1"/>
</dbReference>
<evidence type="ECO:0000256" key="5">
    <source>
        <dbReference type="ARBA" id="ARBA00022840"/>
    </source>
</evidence>
<evidence type="ECO:0000313" key="7">
    <source>
        <dbReference type="EMBL" id="AWI08332.1"/>
    </source>
</evidence>
<evidence type="ECO:0000259" key="6">
    <source>
        <dbReference type="Pfam" id="PF00294"/>
    </source>
</evidence>
<dbReference type="Pfam" id="PF00294">
    <property type="entry name" value="PfkB"/>
    <property type="match status" value="1"/>
</dbReference>
<dbReference type="KEGG" id="elut:CKA38_02825"/>
<evidence type="ECO:0000256" key="4">
    <source>
        <dbReference type="ARBA" id="ARBA00022777"/>
    </source>
</evidence>
<evidence type="ECO:0000256" key="1">
    <source>
        <dbReference type="ARBA" id="ARBA00010688"/>
    </source>
</evidence>
<dbReference type="Proteomes" id="UP000244896">
    <property type="component" value="Chromosome"/>
</dbReference>
<organism evidence="7 8">
    <name type="scientific">Ereboglobus luteus</name>
    <dbReference type="NCBI Taxonomy" id="1796921"/>
    <lineage>
        <taxon>Bacteria</taxon>
        <taxon>Pseudomonadati</taxon>
        <taxon>Verrucomicrobiota</taxon>
        <taxon>Opitutia</taxon>
        <taxon>Opitutales</taxon>
        <taxon>Opitutaceae</taxon>
        <taxon>Ereboglobus</taxon>
    </lineage>
</organism>
<protein>
    <recommendedName>
        <fullName evidence="6">Carbohydrate kinase PfkB domain-containing protein</fullName>
    </recommendedName>
</protein>
<accession>A0A2U8E183</accession>
<comment type="similarity">
    <text evidence="1">Belongs to the carbohydrate kinase PfkB family.</text>
</comment>
<evidence type="ECO:0000256" key="3">
    <source>
        <dbReference type="ARBA" id="ARBA00022741"/>
    </source>
</evidence>
<dbReference type="GO" id="GO:0016301">
    <property type="term" value="F:kinase activity"/>
    <property type="evidence" value="ECO:0007669"/>
    <property type="project" value="UniProtKB-KW"/>
</dbReference>
<gene>
    <name evidence="7" type="ORF">CKA38_02825</name>
</gene>
<dbReference type="GO" id="GO:0005524">
    <property type="term" value="F:ATP binding"/>
    <property type="evidence" value="ECO:0007669"/>
    <property type="project" value="UniProtKB-KW"/>
</dbReference>
<feature type="domain" description="Carbohydrate kinase PfkB" evidence="6">
    <location>
        <begin position="45"/>
        <end position="320"/>
    </location>
</feature>
<keyword evidence="3" id="KW-0547">Nucleotide-binding</keyword>
<keyword evidence="8" id="KW-1185">Reference proteome</keyword>
<dbReference type="AlphaFoldDB" id="A0A2U8E183"/>
<evidence type="ECO:0000256" key="2">
    <source>
        <dbReference type="ARBA" id="ARBA00022679"/>
    </source>
</evidence>
<evidence type="ECO:0000313" key="8">
    <source>
        <dbReference type="Proteomes" id="UP000244896"/>
    </source>
</evidence>
<dbReference type="EMBL" id="CP023004">
    <property type="protein sequence ID" value="AWI08332.1"/>
    <property type="molecule type" value="Genomic_DNA"/>
</dbReference>
<reference evidence="7 8" key="1">
    <citation type="journal article" date="2018" name="Syst. Appl. Microbiol.">
        <title>Ereboglobus luteus gen. nov. sp. nov. from cockroach guts, and new insights into the oxygen relationship of the genera Opitutus and Didymococcus (Verrucomicrobia: Opitutaceae).</title>
        <authorList>
            <person name="Tegtmeier D."/>
            <person name="Belitz A."/>
            <person name="Radek R."/>
            <person name="Heimerl T."/>
            <person name="Brune A."/>
        </authorList>
    </citation>
    <scope>NUCLEOTIDE SEQUENCE [LARGE SCALE GENOMIC DNA]</scope>
    <source>
        <strain evidence="7 8">Ho45</strain>
    </source>
</reference>
<dbReference type="Gene3D" id="3.40.1190.20">
    <property type="match status" value="1"/>
</dbReference>
<dbReference type="InterPro" id="IPR050306">
    <property type="entry name" value="PfkB_Carbo_kinase"/>
</dbReference>
<dbReference type="OrthoDB" id="7556723at2"/>